<gene>
    <name evidence="1" type="ORF">V6N12_041961</name>
</gene>
<name>A0ABR2EDD7_9ROSI</name>
<evidence type="ECO:0000313" key="2">
    <source>
        <dbReference type="Proteomes" id="UP001472677"/>
    </source>
</evidence>
<keyword evidence="2" id="KW-1185">Reference proteome</keyword>
<evidence type="ECO:0008006" key="3">
    <source>
        <dbReference type="Google" id="ProtNLM"/>
    </source>
</evidence>
<proteinExistence type="predicted"/>
<accession>A0ABR2EDD7</accession>
<dbReference type="Proteomes" id="UP001472677">
    <property type="component" value="Unassembled WGS sequence"/>
</dbReference>
<protein>
    <recommendedName>
        <fullName evidence="3">Late embryogenesis abundant protein</fullName>
    </recommendedName>
</protein>
<evidence type="ECO:0000313" key="1">
    <source>
        <dbReference type="EMBL" id="KAK8558661.1"/>
    </source>
</evidence>
<dbReference type="EMBL" id="JBBPBM010000015">
    <property type="protein sequence ID" value="KAK8558661.1"/>
    <property type="molecule type" value="Genomic_DNA"/>
</dbReference>
<sequence length="110" mass="12352">MGRTAFTKTKILMLREAKRTERPLSKIAGADREIINNCNRNDDIKGSSSWAPHPKSGIYFPKGHEWVMDDVPAAAASFGRSFWDRSVDGVDKPEPGELPFHDDHCFHANV</sequence>
<dbReference type="PANTHER" id="PTHR35109">
    <property type="entry name" value="GLUTAMATE RACEMASE"/>
    <property type="match status" value="1"/>
</dbReference>
<dbReference type="PANTHER" id="PTHR35109:SF1">
    <property type="entry name" value="GLUTAMATE RACEMASE"/>
    <property type="match status" value="1"/>
</dbReference>
<comment type="caution">
    <text evidence="1">The sequence shown here is derived from an EMBL/GenBank/DDBJ whole genome shotgun (WGS) entry which is preliminary data.</text>
</comment>
<organism evidence="1 2">
    <name type="scientific">Hibiscus sabdariffa</name>
    <name type="common">roselle</name>
    <dbReference type="NCBI Taxonomy" id="183260"/>
    <lineage>
        <taxon>Eukaryota</taxon>
        <taxon>Viridiplantae</taxon>
        <taxon>Streptophyta</taxon>
        <taxon>Embryophyta</taxon>
        <taxon>Tracheophyta</taxon>
        <taxon>Spermatophyta</taxon>
        <taxon>Magnoliopsida</taxon>
        <taxon>eudicotyledons</taxon>
        <taxon>Gunneridae</taxon>
        <taxon>Pentapetalae</taxon>
        <taxon>rosids</taxon>
        <taxon>malvids</taxon>
        <taxon>Malvales</taxon>
        <taxon>Malvaceae</taxon>
        <taxon>Malvoideae</taxon>
        <taxon>Hibiscus</taxon>
    </lineage>
</organism>
<reference evidence="1 2" key="1">
    <citation type="journal article" date="2024" name="G3 (Bethesda)">
        <title>Genome assembly of Hibiscus sabdariffa L. provides insights into metabolisms of medicinal natural products.</title>
        <authorList>
            <person name="Kim T."/>
        </authorList>
    </citation>
    <scope>NUCLEOTIDE SEQUENCE [LARGE SCALE GENOMIC DNA]</scope>
    <source>
        <strain evidence="1">TK-2024</strain>
        <tissue evidence="1">Old leaves</tissue>
    </source>
</reference>